<dbReference type="STRING" id="1392877.SAMN05216221_0962"/>
<proteinExistence type="predicted"/>
<dbReference type="Gene3D" id="2.50.20.10">
    <property type="entry name" value="Lipoprotein localisation LolA/LolB/LppX"/>
    <property type="match status" value="1"/>
</dbReference>
<dbReference type="Pfam" id="PF07044">
    <property type="entry name" value="DUF1329"/>
    <property type="match status" value="1"/>
</dbReference>
<reference evidence="3" key="1">
    <citation type="submission" date="2016-10" db="EMBL/GenBank/DDBJ databases">
        <authorList>
            <person name="Varghese N."/>
            <person name="Submissions S."/>
        </authorList>
    </citation>
    <scope>NUCLEOTIDE SEQUENCE [LARGE SCALE GENOMIC DNA]</scope>
    <source>
        <strain evidence="3">KCTC 32247</strain>
    </source>
</reference>
<dbReference type="Proteomes" id="UP000243359">
    <property type="component" value="Chromosome I"/>
</dbReference>
<name>A0A1H1P354_9PSED</name>
<protein>
    <recommendedName>
        <fullName evidence="4">Sigma E regulatory protein, MucB/RseB</fullName>
    </recommendedName>
</protein>
<dbReference type="RefSeq" id="WP_090347867.1">
    <property type="nucleotide sequence ID" value="NZ_LT629751.1"/>
</dbReference>
<organism evidence="2 3">
    <name type="scientific">Pseudomonas oryzae</name>
    <dbReference type="NCBI Taxonomy" id="1392877"/>
    <lineage>
        <taxon>Bacteria</taxon>
        <taxon>Pseudomonadati</taxon>
        <taxon>Pseudomonadota</taxon>
        <taxon>Gammaproteobacteria</taxon>
        <taxon>Pseudomonadales</taxon>
        <taxon>Pseudomonadaceae</taxon>
        <taxon>Pseudomonas</taxon>
    </lineage>
</organism>
<sequence>MNRKGVALAIALAVNAGLIASAHAKVSPEEAAKLGKELTCTGAERAGNADGSIPAFTGKYLGEVPGWNHVRFSGQKPVDPYADEKPVAVITAQNMDQYAERLSEGQKALLKRYPETYKINVYPGHRDFRYPDYVCERAKKNALTAELENDGMGVKGLGQVPFPIPKSAMEVLWNHQLPVRAYTEDNIRDIASVLPNGKIAWGRTWQRNMSQANDPKVEPDTATGMQAMSWNTTLSPQREKGTMNIAHEPYNFVTSDRQAWTYNPGTRRVRQLPGYGFDQPMIGTNGTMIIDEDRLFNGSPERYQWKLLGKREMYVPANAFKANSGEVKYADILTPNHPNPDVMRHELRRVWVLEASLKEGYRHLYSKRVLFIDEDTWNAVMADNYDSRGELWKFAFINYYYHPDMSAWQAGSSFYHDLSSGQYVGYTLTNESKRGPILNEGKFVPTMYTADAIRAQGR</sequence>
<feature type="signal peptide" evidence="1">
    <location>
        <begin position="1"/>
        <end position="24"/>
    </location>
</feature>
<keyword evidence="1" id="KW-0732">Signal</keyword>
<evidence type="ECO:0008006" key="4">
    <source>
        <dbReference type="Google" id="ProtNLM"/>
    </source>
</evidence>
<keyword evidence="3" id="KW-1185">Reference proteome</keyword>
<evidence type="ECO:0000313" key="3">
    <source>
        <dbReference type="Proteomes" id="UP000243359"/>
    </source>
</evidence>
<dbReference type="EMBL" id="LT629751">
    <property type="protein sequence ID" value="SDS05445.1"/>
    <property type="molecule type" value="Genomic_DNA"/>
</dbReference>
<dbReference type="AlphaFoldDB" id="A0A1H1P354"/>
<evidence type="ECO:0000313" key="2">
    <source>
        <dbReference type="EMBL" id="SDS05445.1"/>
    </source>
</evidence>
<evidence type="ECO:0000256" key="1">
    <source>
        <dbReference type="SAM" id="SignalP"/>
    </source>
</evidence>
<dbReference type="OrthoDB" id="6751304at2"/>
<accession>A0A1H1P354</accession>
<dbReference type="InterPro" id="IPR010752">
    <property type="entry name" value="DUF1329"/>
</dbReference>
<feature type="chain" id="PRO_5009256187" description="Sigma E regulatory protein, MucB/RseB" evidence="1">
    <location>
        <begin position="25"/>
        <end position="458"/>
    </location>
</feature>
<dbReference type="CDD" id="cd16329">
    <property type="entry name" value="LolA_like"/>
    <property type="match status" value="1"/>
</dbReference>
<gene>
    <name evidence="2" type="ORF">SAMN05216221_0962</name>
</gene>